<evidence type="ECO:0000256" key="1">
    <source>
        <dbReference type="SAM" id="MobiDB-lite"/>
    </source>
</evidence>
<dbReference type="EMBL" id="JBHSWE010000001">
    <property type="protein sequence ID" value="MFC6670565.1"/>
    <property type="molecule type" value="Genomic_DNA"/>
</dbReference>
<name>A0ABW1ZZE3_9GAMM</name>
<reference evidence="3" key="1">
    <citation type="journal article" date="2019" name="Int. J. Syst. Evol. Microbiol.">
        <title>The Global Catalogue of Microorganisms (GCM) 10K type strain sequencing project: providing services to taxonomists for standard genome sequencing and annotation.</title>
        <authorList>
            <consortium name="The Broad Institute Genomics Platform"/>
            <consortium name="The Broad Institute Genome Sequencing Center for Infectious Disease"/>
            <person name="Wu L."/>
            <person name="Ma J."/>
        </authorList>
    </citation>
    <scope>NUCLEOTIDE SEQUENCE [LARGE SCALE GENOMIC DNA]</scope>
    <source>
        <strain evidence="3">NBRC 111756</strain>
    </source>
</reference>
<protein>
    <submittedName>
        <fullName evidence="2">Uncharacterized protein</fullName>
    </submittedName>
</protein>
<accession>A0ABW1ZZE3</accession>
<proteinExistence type="predicted"/>
<gene>
    <name evidence="2" type="ORF">ACFQDL_11040</name>
</gene>
<evidence type="ECO:0000313" key="3">
    <source>
        <dbReference type="Proteomes" id="UP001596422"/>
    </source>
</evidence>
<evidence type="ECO:0000313" key="2">
    <source>
        <dbReference type="EMBL" id="MFC6670565.1"/>
    </source>
</evidence>
<feature type="compositionally biased region" description="Basic residues" evidence="1">
    <location>
        <begin position="129"/>
        <end position="139"/>
    </location>
</feature>
<dbReference type="Proteomes" id="UP001596422">
    <property type="component" value="Unassembled WGS sequence"/>
</dbReference>
<feature type="region of interest" description="Disordered" evidence="1">
    <location>
        <begin position="115"/>
        <end position="139"/>
    </location>
</feature>
<sequence>MSANMIPTPVMLRQPTLLAALVILPTVALAGEPADIRLGEMTFTPTLRLTETYDDNVREAVAEDAESSWVTTVEPTLELAAQDRLNIYSLRYGLESDIFHSSHRDDNTDHHLDADAHRIQQPPPSRPERRLRPRRTGRR</sequence>
<organism evidence="2 3">
    <name type="scientific">Marinobacterium aestuariivivens</name>
    <dbReference type="NCBI Taxonomy" id="1698799"/>
    <lineage>
        <taxon>Bacteria</taxon>
        <taxon>Pseudomonadati</taxon>
        <taxon>Pseudomonadota</taxon>
        <taxon>Gammaproteobacteria</taxon>
        <taxon>Oceanospirillales</taxon>
        <taxon>Oceanospirillaceae</taxon>
        <taxon>Marinobacterium</taxon>
    </lineage>
</organism>
<comment type="caution">
    <text evidence="2">The sequence shown here is derived from an EMBL/GenBank/DDBJ whole genome shotgun (WGS) entry which is preliminary data.</text>
</comment>
<keyword evidence="3" id="KW-1185">Reference proteome</keyword>